<dbReference type="AlphaFoldDB" id="A0A4R5D1L6"/>
<evidence type="ECO:0008006" key="4">
    <source>
        <dbReference type="Google" id="ProtNLM"/>
    </source>
</evidence>
<dbReference type="RefSeq" id="WP_132109737.1">
    <property type="nucleotide sequence ID" value="NZ_SMFO01000003.1"/>
</dbReference>
<name>A0A4R5D1L6_9FLAO</name>
<evidence type="ECO:0000313" key="3">
    <source>
        <dbReference type="Proteomes" id="UP000294597"/>
    </source>
</evidence>
<gene>
    <name evidence="2" type="ORF">E0F98_06110</name>
</gene>
<sequence length="86" mass="9417">MKKLFFFASVLLVSSSTIANEKEKETLTNKKETVSECCTATLYYDGVKVDTETICGLITTGDNCNMAAHKLLERHPDTGLSDPLGQ</sequence>
<feature type="chain" id="PRO_5020564734" description="Kazal-like domain-containing protein" evidence="1">
    <location>
        <begin position="20"/>
        <end position="86"/>
    </location>
</feature>
<feature type="signal peptide" evidence="1">
    <location>
        <begin position="1"/>
        <end position="19"/>
    </location>
</feature>
<accession>A0A4R5D1L6</accession>
<dbReference type="Proteomes" id="UP000294597">
    <property type="component" value="Unassembled WGS sequence"/>
</dbReference>
<keyword evidence="3" id="KW-1185">Reference proteome</keyword>
<reference evidence="2 3" key="1">
    <citation type="submission" date="2019-03" db="EMBL/GenBank/DDBJ databases">
        <title>Flavobacterium TSA-D2 sp. nov., isolated from arctic soil.</title>
        <authorList>
            <person name="Chaudhary D.K."/>
        </authorList>
    </citation>
    <scope>NUCLEOTIDE SEQUENCE [LARGE SCALE GENOMIC DNA]</scope>
    <source>
        <strain evidence="2 3">TSA-D2</strain>
    </source>
</reference>
<evidence type="ECO:0000256" key="1">
    <source>
        <dbReference type="SAM" id="SignalP"/>
    </source>
</evidence>
<evidence type="ECO:0000313" key="2">
    <source>
        <dbReference type="EMBL" id="TDE04914.1"/>
    </source>
</evidence>
<dbReference type="EMBL" id="SMFO01000003">
    <property type="protein sequence ID" value="TDE04914.1"/>
    <property type="molecule type" value="Genomic_DNA"/>
</dbReference>
<organism evidence="2 3">
    <name type="scientific">Flavobacterium hiemivividum</name>
    <dbReference type="NCBI Taxonomy" id="2541734"/>
    <lineage>
        <taxon>Bacteria</taxon>
        <taxon>Pseudomonadati</taxon>
        <taxon>Bacteroidota</taxon>
        <taxon>Flavobacteriia</taxon>
        <taxon>Flavobacteriales</taxon>
        <taxon>Flavobacteriaceae</taxon>
        <taxon>Flavobacterium</taxon>
    </lineage>
</organism>
<keyword evidence="1" id="KW-0732">Signal</keyword>
<proteinExistence type="predicted"/>
<comment type="caution">
    <text evidence="2">The sequence shown here is derived from an EMBL/GenBank/DDBJ whole genome shotgun (WGS) entry which is preliminary data.</text>
</comment>
<protein>
    <recommendedName>
        <fullName evidence="4">Kazal-like domain-containing protein</fullName>
    </recommendedName>
</protein>